<feature type="region of interest" description="Disordered" evidence="1">
    <location>
        <begin position="347"/>
        <end position="460"/>
    </location>
</feature>
<dbReference type="OrthoDB" id="10134115at2759"/>
<dbReference type="GeneID" id="100891815"/>
<feature type="region of interest" description="Disordered" evidence="1">
    <location>
        <begin position="307"/>
        <end position="328"/>
    </location>
</feature>
<dbReference type="Proteomes" id="UP000007110">
    <property type="component" value="Unassembled WGS sequence"/>
</dbReference>
<accession>A0A7M7GKE5</accession>
<reference evidence="2" key="2">
    <citation type="submission" date="2021-01" db="UniProtKB">
        <authorList>
            <consortium name="EnsemblMetazoa"/>
        </authorList>
    </citation>
    <scope>IDENTIFICATION</scope>
</reference>
<feature type="region of interest" description="Disordered" evidence="1">
    <location>
        <begin position="252"/>
        <end position="276"/>
    </location>
</feature>
<feature type="compositionally biased region" description="Basic and acidic residues" evidence="1">
    <location>
        <begin position="392"/>
        <end position="405"/>
    </location>
</feature>
<dbReference type="InParanoid" id="A0A7M7GKE5"/>
<dbReference type="AlphaFoldDB" id="A0A7M7GKE5"/>
<evidence type="ECO:0000313" key="3">
    <source>
        <dbReference type="Proteomes" id="UP000007110"/>
    </source>
</evidence>
<dbReference type="KEGG" id="spu:100891815"/>
<sequence>MMDKLSVNEKFRFGRQAIQLRQLDSDQFPIIVKIIRCDIDGSEIKSKEILRINHAGFERRVLAVDSMKRVWSFPIHTGAKFDIIGKTLESRKSIYMREIVEATEGTSKRPKKIRFSQIETARIRIAGQEPGEGSSDMLSGDFKIKDVTRVQYFAANRLVDDEISPKVVILPSSLDIHVTMATGLIGMPATAMTSYMSQLTREIKSWVNFDMCRGSSDIMLYDGMSKSQRSSKTLEDLAKLRISPKIVRVSTAYHKNRGRHQPKQTTSAGDEGNISGSAMANMMAASRGESFKNSETSNKSALQWLRTANTSNGTTNPISGEEEMSEEERKAMIRARKRLLMSLDDYGYGSEQDTESRNGDNDNNKKETDNSEVDNNVGDNVSNAIKRGVNVESREDASSSSREIDVPIMVEQTDGSTRVVRREQPKRNATTKRVGGFFGSSADESGGRSGGHRNEDAAEPVLRQSRFVPFEMSGSNYTSVSKKWVNGGSGSEQSATTRAVTKRKSNFKFFSLSRSSKLEEKEAAKRMSSVSGDVEVDEHISSLMRFLDIQGAESHLD</sequence>
<organism evidence="2 3">
    <name type="scientific">Strongylocentrotus purpuratus</name>
    <name type="common">Purple sea urchin</name>
    <dbReference type="NCBI Taxonomy" id="7668"/>
    <lineage>
        <taxon>Eukaryota</taxon>
        <taxon>Metazoa</taxon>
        <taxon>Echinodermata</taxon>
        <taxon>Eleutherozoa</taxon>
        <taxon>Echinozoa</taxon>
        <taxon>Echinoidea</taxon>
        <taxon>Euechinoidea</taxon>
        <taxon>Echinacea</taxon>
        <taxon>Camarodonta</taxon>
        <taxon>Echinidea</taxon>
        <taxon>Strongylocentrotidae</taxon>
        <taxon>Strongylocentrotus</taxon>
    </lineage>
</organism>
<dbReference type="RefSeq" id="XP_003725629.3">
    <property type="nucleotide sequence ID" value="XM_003725581.3"/>
</dbReference>
<feature type="compositionally biased region" description="Polar residues" evidence="1">
    <location>
        <begin position="307"/>
        <end position="318"/>
    </location>
</feature>
<keyword evidence="3" id="KW-1185">Reference proteome</keyword>
<evidence type="ECO:0000256" key="1">
    <source>
        <dbReference type="SAM" id="MobiDB-lite"/>
    </source>
</evidence>
<evidence type="ECO:0000313" key="2">
    <source>
        <dbReference type="EnsemblMetazoa" id="XP_003725629"/>
    </source>
</evidence>
<reference evidence="3" key="1">
    <citation type="submission" date="2015-02" db="EMBL/GenBank/DDBJ databases">
        <title>Genome sequencing for Strongylocentrotus purpuratus.</title>
        <authorList>
            <person name="Murali S."/>
            <person name="Liu Y."/>
            <person name="Vee V."/>
            <person name="English A."/>
            <person name="Wang M."/>
            <person name="Skinner E."/>
            <person name="Han Y."/>
            <person name="Muzny D.M."/>
            <person name="Worley K.C."/>
            <person name="Gibbs R.A."/>
        </authorList>
    </citation>
    <scope>NUCLEOTIDE SEQUENCE</scope>
</reference>
<feature type="compositionally biased region" description="Polar residues" evidence="1">
    <location>
        <begin position="373"/>
        <end position="383"/>
    </location>
</feature>
<proteinExistence type="predicted"/>
<feature type="compositionally biased region" description="Basic and acidic residues" evidence="1">
    <location>
        <begin position="354"/>
        <end position="369"/>
    </location>
</feature>
<name>A0A7M7GKE5_STRPU</name>
<protein>
    <submittedName>
        <fullName evidence="2">Uncharacterized protein</fullName>
    </submittedName>
</protein>
<dbReference type="EnsemblMetazoa" id="XM_003725581">
    <property type="protein sequence ID" value="XP_003725629"/>
    <property type="gene ID" value="LOC100891815"/>
</dbReference>